<organism evidence="2 3">
    <name type="scientific">Diplocarpon coronariae</name>
    <dbReference type="NCBI Taxonomy" id="2795749"/>
    <lineage>
        <taxon>Eukaryota</taxon>
        <taxon>Fungi</taxon>
        <taxon>Dikarya</taxon>
        <taxon>Ascomycota</taxon>
        <taxon>Pezizomycotina</taxon>
        <taxon>Leotiomycetes</taxon>
        <taxon>Helotiales</taxon>
        <taxon>Drepanopezizaceae</taxon>
        <taxon>Diplocarpon</taxon>
    </lineage>
</organism>
<name>A0A218ZH28_9HELO</name>
<feature type="compositionally biased region" description="Polar residues" evidence="1">
    <location>
        <begin position="96"/>
        <end position="110"/>
    </location>
</feature>
<feature type="region of interest" description="Disordered" evidence="1">
    <location>
        <begin position="90"/>
        <end position="112"/>
    </location>
</feature>
<accession>A0A218ZH28</accession>
<dbReference type="InParanoid" id="A0A218ZH28"/>
<reference evidence="2 3" key="1">
    <citation type="submission" date="2017-04" db="EMBL/GenBank/DDBJ databases">
        <title>Draft genome sequence of Marssonina coronaria NL1: causal agent of apple blotch.</title>
        <authorList>
            <person name="Cheng Q."/>
        </authorList>
    </citation>
    <scope>NUCLEOTIDE SEQUENCE [LARGE SCALE GENOMIC DNA]</scope>
    <source>
        <strain evidence="2 3">NL1</strain>
    </source>
</reference>
<dbReference type="AlphaFoldDB" id="A0A218ZH28"/>
<evidence type="ECO:0000313" key="2">
    <source>
        <dbReference type="EMBL" id="OWP07359.1"/>
    </source>
</evidence>
<proteinExistence type="predicted"/>
<dbReference type="EMBL" id="MZNU01000006">
    <property type="protein sequence ID" value="OWP07359.1"/>
    <property type="molecule type" value="Genomic_DNA"/>
</dbReference>
<evidence type="ECO:0000313" key="3">
    <source>
        <dbReference type="Proteomes" id="UP000242519"/>
    </source>
</evidence>
<dbReference type="Proteomes" id="UP000242519">
    <property type="component" value="Unassembled WGS sequence"/>
</dbReference>
<sequence>MPSSHRTNFVSFTPPTRSTLPAFTALLRDRVTKLLLDIIRYRHSLPAPSTPRLSNPNCNLALPAAALHTALQLRDNLSCFPGALPASHESGLPLSTHHQIQQTDPSSPSSRGCLPLDLDLDLDLDPKLSSRFSCLPDPEILPTSHHRSRAILEASRPPYCVHAERNYLESLSAAQLVAQRGER</sequence>
<gene>
    <name evidence="2" type="ORF">B2J93_6138</name>
</gene>
<evidence type="ECO:0000256" key="1">
    <source>
        <dbReference type="SAM" id="MobiDB-lite"/>
    </source>
</evidence>
<protein>
    <submittedName>
        <fullName evidence="2">Uncharacterized protein</fullName>
    </submittedName>
</protein>
<comment type="caution">
    <text evidence="2">The sequence shown here is derived from an EMBL/GenBank/DDBJ whole genome shotgun (WGS) entry which is preliminary data.</text>
</comment>
<keyword evidence="3" id="KW-1185">Reference proteome</keyword>